<evidence type="ECO:0000313" key="7">
    <source>
        <dbReference type="EMBL" id="PIO61061.1"/>
    </source>
</evidence>
<dbReference type="GO" id="GO:0005326">
    <property type="term" value="F:neurotransmitter transmembrane transporter activity"/>
    <property type="evidence" value="ECO:0007669"/>
    <property type="project" value="TreeGrafter"/>
</dbReference>
<evidence type="ECO:0000256" key="1">
    <source>
        <dbReference type="ARBA" id="ARBA00004141"/>
    </source>
</evidence>
<reference evidence="7 8" key="1">
    <citation type="submission" date="2015-09" db="EMBL/GenBank/DDBJ databases">
        <title>Draft genome of the parasitic nematode Teladorsagia circumcincta isolate WARC Sus (inbred).</title>
        <authorList>
            <person name="Mitreva M."/>
        </authorList>
    </citation>
    <scope>NUCLEOTIDE SEQUENCE [LARGE SCALE GENOMIC DNA]</scope>
    <source>
        <strain evidence="7 8">S</strain>
    </source>
</reference>
<dbReference type="InterPro" id="IPR036259">
    <property type="entry name" value="MFS_trans_sf"/>
</dbReference>
<dbReference type="FunFam" id="1.20.1250.20:FF:000226">
    <property type="entry name" value="Vesicular GLUtamate transporter"/>
    <property type="match status" value="1"/>
</dbReference>
<dbReference type="SUPFAM" id="SSF103473">
    <property type="entry name" value="MFS general substrate transporter"/>
    <property type="match status" value="1"/>
</dbReference>
<dbReference type="Pfam" id="PF07690">
    <property type="entry name" value="MFS_1"/>
    <property type="match status" value="1"/>
</dbReference>
<feature type="non-terminal residue" evidence="7">
    <location>
        <position position="240"/>
    </location>
</feature>
<dbReference type="InterPro" id="IPR050382">
    <property type="entry name" value="MFS_Na/Anion_cotransporter"/>
</dbReference>
<dbReference type="PROSITE" id="PS50850">
    <property type="entry name" value="MFS"/>
    <property type="match status" value="1"/>
</dbReference>
<evidence type="ECO:0000256" key="4">
    <source>
        <dbReference type="ARBA" id="ARBA00023136"/>
    </source>
</evidence>
<dbReference type="GO" id="GO:0098700">
    <property type="term" value="P:neurotransmitter loading into synaptic vesicle"/>
    <property type="evidence" value="ECO:0007669"/>
    <property type="project" value="TreeGrafter"/>
</dbReference>
<dbReference type="PANTHER" id="PTHR11662">
    <property type="entry name" value="SOLUTE CARRIER FAMILY 17"/>
    <property type="match status" value="1"/>
</dbReference>
<comment type="subcellular location">
    <subcellularLocation>
        <location evidence="1">Membrane</location>
        <topology evidence="1">Multi-pass membrane protein</topology>
    </subcellularLocation>
</comment>
<protein>
    <recommendedName>
        <fullName evidence="6">Major facilitator superfamily (MFS) profile domain-containing protein</fullName>
    </recommendedName>
</protein>
<feature type="transmembrane region" description="Helical" evidence="5">
    <location>
        <begin position="16"/>
        <end position="36"/>
    </location>
</feature>
<dbReference type="Proteomes" id="UP000230423">
    <property type="component" value="Unassembled WGS sequence"/>
</dbReference>
<evidence type="ECO:0000313" key="8">
    <source>
        <dbReference type="Proteomes" id="UP000230423"/>
    </source>
</evidence>
<dbReference type="AlphaFoldDB" id="A0A2G9TSS8"/>
<dbReference type="GO" id="GO:0005313">
    <property type="term" value="F:L-glutamate transmembrane transporter activity"/>
    <property type="evidence" value="ECO:0007669"/>
    <property type="project" value="TreeGrafter"/>
</dbReference>
<evidence type="ECO:0000256" key="3">
    <source>
        <dbReference type="ARBA" id="ARBA00022989"/>
    </source>
</evidence>
<keyword evidence="3 5" id="KW-1133">Transmembrane helix</keyword>
<accession>A0A2G9TSS8</accession>
<feature type="transmembrane region" description="Helical" evidence="5">
    <location>
        <begin position="96"/>
        <end position="117"/>
    </location>
</feature>
<keyword evidence="8" id="KW-1185">Reference proteome</keyword>
<feature type="transmembrane region" description="Helical" evidence="5">
    <location>
        <begin position="123"/>
        <end position="143"/>
    </location>
</feature>
<keyword evidence="4 5" id="KW-0472">Membrane</keyword>
<sequence length="240" mass="26799">MSDFLQDRFFLKKVRWQISILAHIGFAIAFGIRANFGVAKNRMMNNFTDAYGDTHEPEFSWTATELGMMESSFFYGYAVSQIPAGIIAAKFAPNKLFCFGVAIASVLNIVVAFAFQYHPFTDVMVMAMQVVQGLALGVTYPAMHGVWRHWAPPLERSKLATTTFTGSYVGVMIALPLSAALVSYFSWSAPFYVYGCSGILWSLCWWYVSAATPNDHSYITEEERTFIVEKTGTVVMGNMT</sequence>
<feature type="transmembrane region" description="Helical" evidence="5">
    <location>
        <begin position="191"/>
        <end position="208"/>
    </location>
</feature>
<evidence type="ECO:0000256" key="2">
    <source>
        <dbReference type="ARBA" id="ARBA00022692"/>
    </source>
</evidence>
<proteinExistence type="predicted"/>
<dbReference type="OrthoDB" id="2985014at2759"/>
<dbReference type="EMBL" id="KZ354282">
    <property type="protein sequence ID" value="PIO61061.1"/>
    <property type="molecule type" value="Genomic_DNA"/>
</dbReference>
<evidence type="ECO:0000256" key="5">
    <source>
        <dbReference type="SAM" id="Phobius"/>
    </source>
</evidence>
<name>A0A2G9TSS8_TELCI</name>
<dbReference type="GO" id="GO:0030672">
    <property type="term" value="C:synaptic vesicle membrane"/>
    <property type="evidence" value="ECO:0007669"/>
    <property type="project" value="TreeGrafter"/>
</dbReference>
<dbReference type="GO" id="GO:0035249">
    <property type="term" value="P:synaptic transmission, glutamatergic"/>
    <property type="evidence" value="ECO:0007669"/>
    <property type="project" value="TreeGrafter"/>
</dbReference>
<evidence type="ECO:0000259" key="6">
    <source>
        <dbReference type="PROSITE" id="PS50850"/>
    </source>
</evidence>
<organism evidence="7 8">
    <name type="scientific">Teladorsagia circumcincta</name>
    <name type="common">Brown stomach worm</name>
    <name type="synonym">Ostertagia circumcincta</name>
    <dbReference type="NCBI Taxonomy" id="45464"/>
    <lineage>
        <taxon>Eukaryota</taxon>
        <taxon>Metazoa</taxon>
        <taxon>Ecdysozoa</taxon>
        <taxon>Nematoda</taxon>
        <taxon>Chromadorea</taxon>
        <taxon>Rhabditida</taxon>
        <taxon>Rhabditina</taxon>
        <taxon>Rhabditomorpha</taxon>
        <taxon>Strongyloidea</taxon>
        <taxon>Trichostrongylidae</taxon>
        <taxon>Teladorsagia</taxon>
    </lineage>
</organism>
<dbReference type="GO" id="GO:0050803">
    <property type="term" value="P:regulation of synapse structure or activity"/>
    <property type="evidence" value="ECO:0007669"/>
    <property type="project" value="TreeGrafter"/>
</dbReference>
<dbReference type="InterPro" id="IPR020846">
    <property type="entry name" value="MFS_dom"/>
</dbReference>
<dbReference type="InterPro" id="IPR011701">
    <property type="entry name" value="MFS"/>
</dbReference>
<dbReference type="Gene3D" id="1.20.1250.20">
    <property type="entry name" value="MFS general substrate transporter like domains"/>
    <property type="match status" value="1"/>
</dbReference>
<keyword evidence="2 5" id="KW-0812">Transmembrane</keyword>
<feature type="transmembrane region" description="Helical" evidence="5">
    <location>
        <begin position="164"/>
        <end position="185"/>
    </location>
</feature>
<dbReference type="PANTHER" id="PTHR11662:SF206">
    <property type="entry name" value="MAJOR FACILITATOR SUPERFAMILY (MFS) PROFILE DOMAIN-CONTAINING PROTEIN-RELATED"/>
    <property type="match status" value="1"/>
</dbReference>
<gene>
    <name evidence="7" type="ORF">TELCIR_17427</name>
</gene>
<dbReference type="GO" id="GO:0060076">
    <property type="term" value="C:excitatory synapse"/>
    <property type="evidence" value="ECO:0007669"/>
    <property type="project" value="TreeGrafter"/>
</dbReference>
<feature type="domain" description="Major facilitator superfamily (MFS) profile" evidence="6">
    <location>
        <begin position="17"/>
        <end position="240"/>
    </location>
</feature>